<feature type="compositionally biased region" description="Pro residues" evidence="1">
    <location>
        <begin position="114"/>
        <end position="127"/>
    </location>
</feature>
<protein>
    <submittedName>
        <fullName evidence="2">Uncharacterized protein</fullName>
    </submittedName>
</protein>
<evidence type="ECO:0000313" key="2">
    <source>
        <dbReference type="EMBL" id="QJA57165.1"/>
    </source>
</evidence>
<gene>
    <name evidence="2" type="ORF">MM415B01699_0015</name>
</gene>
<accession>A0A6M3III1</accession>
<sequence length="145" mass="15164">MGVNKMPFDQTTQETGAISQLAGMPSEGVQGMGGPGVDTPQEQQAVQALMQGAQLFRQAAEVDPSIRYIIDDILQKGFLTITKHYGFEEEGKLALRQSQMQRNRALGTKMEGGPQPPGPPPAPPPGAGGPTGPGGGIPPTAPIEY</sequence>
<feature type="region of interest" description="Disordered" evidence="1">
    <location>
        <begin position="97"/>
        <end position="145"/>
    </location>
</feature>
<dbReference type="EMBL" id="MT141257">
    <property type="protein sequence ID" value="QJA57165.1"/>
    <property type="molecule type" value="Genomic_DNA"/>
</dbReference>
<dbReference type="AlphaFoldDB" id="A0A6M3III1"/>
<reference evidence="2" key="1">
    <citation type="submission" date="2020-03" db="EMBL/GenBank/DDBJ databases">
        <title>The deep terrestrial virosphere.</title>
        <authorList>
            <person name="Holmfeldt K."/>
            <person name="Nilsson E."/>
            <person name="Simone D."/>
            <person name="Lopez-Fernandez M."/>
            <person name="Wu X."/>
            <person name="de Brujin I."/>
            <person name="Lundin D."/>
            <person name="Andersson A."/>
            <person name="Bertilsson S."/>
            <person name="Dopson M."/>
        </authorList>
    </citation>
    <scope>NUCLEOTIDE SEQUENCE</scope>
    <source>
        <strain evidence="2">MM415B01699</strain>
    </source>
</reference>
<organism evidence="2">
    <name type="scientific">viral metagenome</name>
    <dbReference type="NCBI Taxonomy" id="1070528"/>
    <lineage>
        <taxon>unclassified sequences</taxon>
        <taxon>metagenomes</taxon>
        <taxon>organismal metagenomes</taxon>
    </lineage>
</organism>
<feature type="compositionally biased region" description="Gly residues" evidence="1">
    <location>
        <begin position="128"/>
        <end position="137"/>
    </location>
</feature>
<name>A0A6M3III1_9ZZZZ</name>
<proteinExistence type="predicted"/>
<evidence type="ECO:0000256" key="1">
    <source>
        <dbReference type="SAM" id="MobiDB-lite"/>
    </source>
</evidence>